<dbReference type="PANTHER" id="PTHR43808">
    <property type="entry name" value="ACETYLORNITHINE DEACETYLASE"/>
    <property type="match status" value="1"/>
</dbReference>
<dbReference type="InterPro" id="IPR050072">
    <property type="entry name" value="Peptidase_M20A"/>
</dbReference>
<dbReference type="InterPro" id="IPR017150">
    <property type="entry name" value="Pept_M20_glutamate_carboxypep"/>
</dbReference>
<dbReference type="Gene3D" id="3.30.70.360">
    <property type="match status" value="1"/>
</dbReference>
<comment type="cofactor">
    <cofactor evidence="1">
        <name>Zn(2+)</name>
        <dbReference type="ChEBI" id="CHEBI:29105"/>
    </cofactor>
</comment>
<evidence type="ECO:0000256" key="1">
    <source>
        <dbReference type="ARBA" id="ARBA00001947"/>
    </source>
</evidence>
<dbReference type="Pfam" id="PF01546">
    <property type="entry name" value="Peptidase_M20"/>
    <property type="match status" value="1"/>
</dbReference>
<evidence type="ECO:0000256" key="5">
    <source>
        <dbReference type="PIRSR" id="PIRSR037238-1"/>
    </source>
</evidence>
<evidence type="ECO:0000313" key="8">
    <source>
        <dbReference type="EMBL" id="GGE00964.1"/>
    </source>
</evidence>
<reference evidence="8" key="1">
    <citation type="journal article" date="2014" name="Int. J. Syst. Evol. Microbiol.">
        <title>Complete genome sequence of Corynebacterium casei LMG S-19264T (=DSM 44701T), isolated from a smear-ripened cheese.</title>
        <authorList>
            <consortium name="US DOE Joint Genome Institute (JGI-PGF)"/>
            <person name="Walter F."/>
            <person name="Albersmeier A."/>
            <person name="Kalinowski J."/>
            <person name="Ruckert C."/>
        </authorList>
    </citation>
    <scope>NUCLEOTIDE SEQUENCE</scope>
    <source>
        <strain evidence="8">CGMCC 1.15519</strain>
    </source>
</reference>
<dbReference type="Gene3D" id="3.40.630.10">
    <property type="entry name" value="Zn peptidases"/>
    <property type="match status" value="1"/>
</dbReference>
<dbReference type="Pfam" id="PF07687">
    <property type="entry name" value="M20_dimer"/>
    <property type="match status" value="1"/>
</dbReference>
<dbReference type="Proteomes" id="UP000635071">
    <property type="component" value="Unassembled WGS sequence"/>
</dbReference>
<keyword evidence="4" id="KW-0862">Zinc</keyword>
<feature type="signal peptide" evidence="6">
    <location>
        <begin position="1"/>
        <end position="21"/>
    </location>
</feature>
<keyword evidence="3" id="KW-0378">Hydrolase</keyword>
<evidence type="ECO:0000256" key="6">
    <source>
        <dbReference type="SAM" id="SignalP"/>
    </source>
</evidence>
<keyword evidence="2" id="KW-0479">Metal-binding</keyword>
<keyword evidence="6" id="KW-0732">Signal</keyword>
<dbReference type="GO" id="GO:0004180">
    <property type="term" value="F:carboxypeptidase activity"/>
    <property type="evidence" value="ECO:0007669"/>
    <property type="project" value="UniProtKB-KW"/>
</dbReference>
<proteinExistence type="predicted"/>
<dbReference type="InterPro" id="IPR011650">
    <property type="entry name" value="Peptidase_M20_dimer"/>
</dbReference>
<dbReference type="AlphaFoldDB" id="A0A916ZKF1"/>
<dbReference type="CDD" id="cd03885">
    <property type="entry name" value="M20_CPDG2"/>
    <property type="match status" value="1"/>
</dbReference>
<evidence type="ECO:0000256" key="2">
    <source>
        <dbReference type="ARBA" id="ARBA00022723"/>
    </source>
</evidence>
<reference evidence="8" key="2">
    <citation type="submission" date="2020-09" db="EMBL/GenBank/DDBJ databases">
        <authorList>
            <person name="Sun Q."/>
            <person name="Zhou Y."/>
        </authorList>
    </citation>
    <scope>NUCLEOTIDE SEQUENCE</scope>
    <source>
        <strain evidence="8">CGMCC 1.15519</strain>
    </source>
</reference>
<dbReference type="InterPro" id="IPR036264">
    <property type="entry name" value="Bact_exopeptidase_dim_dom"/>
</dbReference>
<evidence type="ECO:0000256" key="3">
    <source>
        <dbReference type="ARBA" id="ARBA00022801"/>
    </source>
</evidence>
<feature type="chain" id="PRO_5037317898" evidence="6">
    <location>
        <begin position="22"/>
        <end position="406"/>
    </location>
</feature>
<keyword evidence="8" id="KW-0645">Protease</keyword>
<dbReference type="SUPFAM" id="SSF53187">
    <property type="entry name" value="Zn-dependent exopeptidases"/>
    <property type="match status" value="1"/>
</dbReference>
<dbReference type="PROSITE" id="PS00758">
    <property type="entry name" value="ARGE_DAPE_CPG2_1"/>
    <property type="match status" value="1"/>
</dbReference>
<organism evidence="8 9">
    <name type="scientific">Sandarakinorhabdus glacialis</name>
    <dbReference type="NCBI Taxonomy" id="1614636"/>
    <lineage>
        <taxon>Bacteria</taxon>
        <taxon>Pseudomonadati</taxon>
        <taxon>Pseudomonadota</taxon>
        <taxon>Alphaproteobacteria</taxon>
        <taxon>Sphingomonadales</taxon>
        <taxon>Sphingosinicellaceae</taxon>
        <taxon>Sandarakinorhabdus</taxon>
    </lineage>
</organism>
<keyword evidence="8" id="KW-0121">Carboxypeptidase</keyword>
<protein>
    <submittedName>
        <fullName evidence="8">Glutamate carboxypeptidase</fullName>
    </submittedName>
</protein>
<feature type="active site" description="Proton acceptor" evidence="5">
    <location>
        <position position="167"/>
    </location>
</feature>
<dbReference type="PROSITE" id="PS00759">
    <property type="entry name" value="ARGE_DAPE_CPG2_2"/>
    <property type="match status" value="1"/>
</dbReference>
<dbReference type="PANTHER" id="PTHR43808:SF10">
    <property type="entry name" value="BLL3749 PROTEIN"/>
    <property type="match status" value="1"/>
</dbReference>
<dbReference type="SUPFAM" id="SSF55031">
    <property type="entry name" value="Bacterial exopeptidase dimerisation domain"/>
    <property type="match status" value="1"/>
</dbReference>
<evidence type="ECO:0000259" key="7">
    <source>
        <dbReference type="Pfam" id="PF07687"/>
    </source>
</evidence>
<feature type="domain" description="Peptidase M20 dimerisation" evidence="7">
    <location>
        <begin position="204"/>
        <end position="303"/>
    </location>
</feature>
<dbReference type="InterPro" id="IPR001261">
    <property type="entry name" value="ArgE/DapE_CS"/>
</dbReference>
<dbReference type="EMBL" id="BMJM01000001">
    <property type="protein sequence ID" value="GGE00964.1"/>
    <property type="molecule type" value="Genomic_DNA"/>
</dbReference>
<name>A0A916ZKF1_9SPHN</name>
<dbReference type="RefSeq" id="WP_188761231.1">
    <property type="nucleotide sequence ID" value="NZ_BMJM01000001.1"/>
</dbReference>
<dbReference type="NCBIfam" id="NF004788">
    <property type="entry name" value="PRK06133.1"/>
    <property type="match status" value="1"/>
</dbReference>
<feature type="active site" evidence="5">
    <location>
        <position position="109"/>
    </location>
</feature>
<accession>A0A916ZKF1</accession>
<dbReference type="PIRSF" id="PIRSF037238">
    <property type="entry name" value="Carboxypeptidase_G2"/>
    <property type="match status" value="1"/>
</dbReference>
<keyword evidence="9" id="KW-1185">Reference proteome</keyword>
<evidence type="ECO:0000256" key="4">
    <source>
        <dbReference type="ARBA" id="ARBA00022833"/>
    </source>
</evidence>
<sequence>MTKPIHHLAAIAAILAAPATAKIDPTLLKAATAEAPAVTKTLESLVNIESGTGDAEGMAALGTLIETALKAQGAKVERVAPLPISKGDIIVGRLTGTGRKNLLLLSHMDTVYQRGALAKAPFRIEGGKAYGPGIADDKGGIAVILHALKLLKPADYGSLTIVINTDEEKGSLGSGAIITELARGKDAVLSFEPTTMPEQLWRATSGTNTVTAVIKGKASHAGAAPEQGINALVEAAHVIEATRDLDQGPGKLRFNWTVIGQSPAGVRNIIPDNITLVGDLRTSTTAQFDTFKAEITRRLAKPSLPGAEIQLEVRVNRPPFTATHASDALIARARAIYADLGHPLEIEPRSGGGTDAGYAALANVPVIESLGLPGYGYHTGAAEYVFLEAVPRRLYLAAELIRQLGK</sequence>
<gene>
    <name evidence="8" type="ORF">GCM10011529_04040</name>
</gene>
<dbReference type="InterPro" id="IPR002933">
    <property type="entry name" value="Peptidase_M20"/>
</dbReference>
<evidence type="ECO:0000313" key="9">
    <source>
        <dbReference type="Proteomes" id="UP000635071"/>
    </source>
</evidence>
<comment type="caution">
    <text evidence="8">The sequence shown here is derived from an EMBL/GenBank/DDBJ whole genome shotgun (WGS) entry which is preliminary data.</text>
</comment>
<dbReference type="GO" id="GO:0046872">
    <property type="term" value="F:metal ion binding"/>
    <property type="evidence" value="ECO:0007669"/>
    <property type="project" value="UniProtKB-KW"/>
</dbReference>